<evidence type="ECO:0000313" key="3">
    <source>
        <dbReference type="Proteomes" id="UP001303473"/>
    </source>
</evidence>
<sequence>MAFLVVEPLHFSRHRFPSIMALLIAAVSSAELLPSYEALRSAGGYALLSPDAKRLRWSVNGPLTSAILVMKDPWVDPDDATPEPYCQQQTTPDGATVSWHPVSQSPLTEPKISSVTVHVDPLEDWEWEWLQQHAEETEPGGDYDPTMVRYGPLPDAESESEEGAEGPVHLF</sequence>
<protein>
    <submittedName>
        <fullName evidence="2">Uncharacterized protein</fullName>
    </submittedName>
</protein>
<dbReference type="EMBL" id="MU853821">
    <property type="protein sequence ID" value="KAK3938875.1"/>
    <property type="molecule type" value="Genomic_DNA"/>
</dbReference>
<dbReference type="AlphaFoldDB" id="A0AAN6N469"/>
<evidence type="ECO:0000313" key="2">
    <source>
        <dbReference type="EMBL" id="KAK3938875.1"/>
    </source>
</evidence>
<gene>
    <name evidence="2" type="ORF">QBC46DRAFT_343135</name>
</gene>
<name>A0AAN6N469_9PEZI</name>
<feature type="region of interest" description="Disordered" evidence="1">
    <location>
        <begin position="135"/>
        <end position="171"/>
    </location>
</feature>
<keyword evidence="3" id="KW-1185">Reference proteome</keyword>
<evidence type="ECO:0000256" key="1">
    <source>
        <dbReference type="SAM" id="MobiDB-lite"/>
    </source>
</evidence>
<proteinExistence type="predicted"/>
<dbReference type="Proteomes" id="UP001303473">
    <property type="component" value="Unassembled WGS sequence"/>
</dbReference>
<reference evidence="3" key="1">
    <citation type="journal article" date="2023" name="Mol. Phylogenet. Evol.">
        <title>Genome-scale phylogeny and comparative genomics of the fungal order Sordariales.</title>
        <authorList>
            <person name="Hensen N."/>
            <person name="Bonometti L."/>
            <person name="Westerberg I."/>
            <person name="Brannstrom I.O."/>
            <person name="Guillou S."/>
            <person name="Cros-Aarteil S."/>
            <person name="Calhoun S."/>
            <person name="Haridas S."/>
            <person name="Kuo A."/>
            <person name="Mondo S."/>
            <person name="Pangilinan J."/>
            <person name="Riley R."/>
            <person name="LaButti K."/>
            <person name="Andreopoulos B."/>
            <person name="Lipzen A."/>
            <person name="Chen C."/>
            <person name="Yan M."/>
            <person name="Daum C."/>
            <person name="Ng V."/>
            <person name="Clum A."/>
            <person name="Steindorff A."/>
            <person name="Ohm R.A."/>
            <person name="Martin F."/>
            <person name="Silar P."/>
            <person name="Natvig D.O."/>
            <person name="Lalanne C."/>
            <person name="Gautier V."/>
            <person name="Ament-Velasquez S.L."/>
            <person name="Kruys A."/>
            <person name="Hutchinson M.I."/>
            <person name="Powell A.J."/>
            <person name="Barry K."/>
            <person name="Miller A.N."/>
            <person name="Grigoriev I.V."/>
            <person name="Debuchy R."/>
            <person name="Gladieux P."/>
            <person name="Hiltunen Thoren M."/>
            <person name="Johannesson H."/>
        </authorList>
    </citation>
    <scope>NUCLEOTIDE SEQUENCE [LARGE SCALE GENOMIC DNA]</scope>
    <source>
        <strain evidence="3">CBS 340.73</strain>
    </source>
</reference>
<accession>A0AAN6N469</accession>
<organism evidence="2 3">
    <name type="scientific">Diplogelasinospora grovesii</name>
    <dbReference type="NCBI Taxonomy" id="303347"/>
    <lineage>
        <taxon>Eukaryota</taxon>
        <taxon>Fungi</taxon>
        <taxon>Dikarya</taxon>
        <taxon>Ascomycota</taxon>
        <taxon>Pezizomycotina</taxon>
        <taxon>Sordariomycetes</taxon>
        <taxon>Sordariomycetidae</taxon>
        <taxon>Sordariales</taxon>
        <taxon>Diplogelasinosporaceae</taxon>
        <taxon>Diplogelasinospora</taxon>
    </lineage>
</organism>
<comment type="caution">
    <text evidence="2">The sequence shown here is derived from an EMBL/GenBank/DDBJ whole genome shotgun (WGS) entry which is preliminary data.</text>
</comment>